<name>A0A427AGA1_ENSVE</name>
<organism evidence="1 2">
    <name type="scientific">Ensete ventricosum</name>
    <name type="common">Abyssinian banana</name>
    <name type="synonym">Musa ensete</name>
    <dbReference type="NCBI Taxonomy" id="4639"/>
    <lineage>
        <taxon>Eukaryota</taxon>
        <taxon>Viridiplantae</taxon>
        <taxon>Streptophyta</taxon>
        <taxon>Embryophyta</taxon>
        <taxon>Tracheophyta</taxon>
        <taxon>Spermatophyta</taxon>
        <taxon>Magnoliopsida</taxon>
        <taxon>Liliopsida</taxon>
        <taxon>Zingiberales</taxon>
        <taxon>Musaceae</taxon>
        <taxon>Ensete</taxon>
    </lineage>
</organism>
<evidence type="ECO:0000313" key="2">
    <source>
        <dbReference type="Proteomes" id="UP000287651"/>
    </source>
</evidence>
<accession>A0A427AGA1</accession>
<protein>
    <submittedName>
        <fullName evidence="1">Uncharacterized protein</fullName>
    </submittedName>
</protein>
<dbReference type="AlphaFoldDB" id="A0A427AGA1"/>
<reference evidence="1 2" key="1">
    <citation type="journal article" date="2014" name="Agronomy (Basel)">
        <title>A Draft Genome Sequence for Ensete ventricosum, the Drought-Tolerant Tree Against Hunger.</title>
        <authorList>
            <person name="Harrison J."/>
            <person name="Moore K.A."/>
            <person name="Paszkiewicz K."/>
            <person name="Jones T."/>
            <person name="Grant M."/>
            <person name="Ambacheew D."/>
            <person name="Muzemil S."/>
            <person name="Studholme D.J."/>
        </authorList>
    </citation>
    <scope>NUCLEOTIDE SEQUENCE [LARGE SCALE GENOMIC DNA]</scope>
</reference>
<sequence>MRWDLIGSSLGESEIGKLAGNTPGDRRKKTIGLTARMSEATGLCGRKRLRVEPLELELGICIQATRPTYSPEAVIAWNPLLGESFCVVCLALKKIFFAHLLGHFLYYLGRQKYYKVG</sequence>
<proteinExistence type="predicted"/>
<gene>
    <name evidence="1" type="ORF">B296_00002559</name>
</gene>
<comment type="caution">
    <text evidence="1">The sequence shown here is derived from an EMBL/GenBank/DDBJ whole genome shotgun (WGS) entry which is preliminary data.</text>
</comment>
<dbReference type="Proteomes" id="UP000287651">
    <property type="component" value="Unassembled WGS sequence"/>
</dbReference>
<evidence type="ECO:0000313" key="1">
    <source>
        <dbReference type="EMBL" id="RRT75277.1"/>
    </source>
</evidence>
<dbReference type="EMBL" id="AMZH03002532">
    <property type="protein sequence ID" value="RRT75277.1"/>
    <property type="molecule type" value="Genomic_DNA"/>
</dbReference>